<dbReference type="InterPro" id="IPR014284">
    <property type="entry name" value="RNA_pol_sigma-70_dom"/>
</dbReference>
<evidence type="ECO:0000259" key="5">
    <source>
        <dbReference type="Pfam" id="PF07638"/>
    </source>
</evidence>
<dbReference type="GO" id="GO:0003677">
    <property type="term" value="F:DNA binding"/>
    <property type="evidence" value="ECO:0007669"/>
    <property type="project" value="UniProtKB-KW"/>
</dbReference>
<evidence type="ECO:0000256" key="3">
    <source>
        <dbReference type="ARBA" id="ARBA00023125"/>
    </source>
</evidence>
<dbReference type="Proteomes" id="UP000317093">
    <property type="component" value="Chromosome"/>
</dbReference>
<dbReference type="SUPFAM" id="SSF46894">
    <property type="entry name" value="C-terminal effector domain of the bipartite response regulators"/>
    <property type="match status" value="1"/>
</dbReference>
<dbReference type="SUPFAM" id="SSF88946">
    <property type="entry name" value="Sigma2 domain of RNA polymerase sigma factors"/>
    <property type="match status" value="1"/>
</dbReference>
<keyword evidence="1" id="KW-0805">Transcription regulation</keyword>
<dbReference type="KEGG" id="knv:Pan216_33340"/>
<protein>
    <submittedName>
        <fullName evidence="6">RNA polymerase sigma factor</fullName>
    </submittedName>
</protein>
<dbReference type="PANTHER" id="PTHR43133">
    <property type="entry name" value="RNA POLYMERASE ECF-TYPE SIGMA FACTO"/>
    <property type="match status" value="1"/>
</dbReference>
<keyword evidence="7" id="KW-1185">Reference proteome</keyword>
<dbReference type="EMBL" id="CP036279">
    <property type="protein sequence ID" value="QDU62467.1"/>
    <property type="molecule type" value="Genomic_DNA"/>
</dbReference>
<dbReference type="InterPro" id="IPR013325">
    <property type="entry name" value="RNA_pol_sigma_r2"/>
</dbReference>
<dbReference type="InterPro" id="IPR053812">
    <property type="entry name" value="HTH_Sigma70_ECF-like"/>
</dbReference>
<keyword evidence="2" id="KW-0731">Sigma factor</keyword>
<dbReference type="Gene3D" id="1.10.1740.10">
    <property type="match status" value="1"/>
</dbReference>
<dbReference type="InterPro" id="IPR016032">
    <property type="entry name" value="Sig_transdc_resp-reg_C-effctor"/>
</dbReference>
<dbReference type="Pfam" id="PF07638">
    <property type="entry name" value="Sigma70_ECF"/>
    <property type="match status" value="1"/>
</dbReference>
<evidence type="ECO:0000256" key="2">
    <source>
        <dbReference type="ARBA" id="ARBA00023082"/>
    </source>
</evidence>
<name>A0A518B664_9BACT</name>
<dbReference type="PANTHER" id="PTHR43133:SF8">
    <property type="entry name" value="RNA POLYMERASE SIGMA FACTOR HI_1459-RELATED"/>
    <property type="match status" value="1"/>
</dbReference>
<dbReference type="InterPro" id="IPR039425">
    <property type="entry name" value="RNA_pol_sigma-70-like"/>
</dbReference>
<sequence length="191" mass="21774">MTEIRPDQDLVVAYRSGSEEAAEALFARYYWRLRTLVGREFGANPHRIGGVSDVVQSALGGFFSKARKNELEIDPERGLWPYLVTLTLNKVRDRLRYAHRDRRDIDRVIPIERCPDPLESDPAPEDIAVASEMVERLLEPFTPRRRAIVRHLLLGYGVKETAQAVGASERTVYATRQAACLVLRDLLRDKS</sequence>
<evidence type="ECO:0000313" key="7">
    <source>
        <dbReference type="Proteomes" id="UP000317093"/>
    </source>
</evidence>
<dbReference type="AlphaFoldDB" id="A0A518B664"/>
<dbReference type="NCBIfam" id="TIGR02937">
    <property type="entry name" value="sigma70-ECF"/>
    <property type="match status" value="1"/>
</dbReference>
<evidence type="ECO:0000256" key="4">
    <source>
        <dbReference type="ARBA" id="ARBA00023163"/>
    </source>
</evidence>
<dbReference type="GO" id="GO:0016987">
    <property type="term" value="F:sigma factor activity"/>
    <property type="evidence" value="ECO:0007669"/>
    <property type="project" value="UniProtKB-KW"/>
</dbReference>
<keyword evidence="3" id="KW-0238">DNA-binding</keyword>
<feature type="domain" description="RNA polymerase sigma-70 ECF-like HTH" evidence="5">
    <location>
        <begin position="10"/>
        <end position="174"/>
    </location>
</feature>
<accession>A0A518B664</accession>
<evidence type="ECO:0000256" key="1">
    <source>
        <dbReference type="ARBA" id="ARBA00023015"/>
    </source>
</evidence>
<proteinExistence type="predicted"/>
<dbReference type="InterPro" id="IPR036388">
    <property type="entry name" value="WH-like_DNA-bd_sf"/>
</dbReference>
<dbReference type="Gene3D" id="1.10.10.10">
    <property type="entry name" value="Winged helix-like DNA-binding domain superfamily/Winged helix DNA-binding domain"/>
    <property type="match status" value="1"/>
</dbReference>
<evidence type="ECO:0000313" key="6">
    <source>
        <dbReference type="EMBL" id="QDU62467.1"/>
    </source>
</evidence>
<reference evidence="6 7" key="1">
    <citation type="submission" date="2019-02" db="EMBL/GenBank/DDBJ databases">
        <title>Deep-cultivation of Planctomycetes and their phenomic and genomic characterization uncovers novel biology.</title>
        <authorList>
            <person name="Wiegand S."/>
            <person name="Jogler M."/>
            <person name="Boedeker C."/>
            <person name="Pinto D."/>
            <person name="Vollmers J."/>
            <person name="Rivas-Marin E."/>
            <person name="Kohn T."/>
            <person name="Peeters S.H."/>
            <person name="Heuer A."/>
            <person name="Rast P."/>
            <person name="Oberbeckmann S."/>
            <person name="Bunk B."/>
            <person name="Jeske O."/>
            <person name="Meyerdierks A."/>
            <person name="Storesund J.E."/>
            <person name="Kallscheuer N."/>
            <person name="Luecker S."/>
            <person name="Lage O.M."/>
            <person name="Pohl T."/>
            <person name="Merkel B.J."/>
            <person name="Hornburger P."/>
            <person name="Mueller R.-W."/>
            <person name="Bruemmer F."/>
            <person name="Labrenz M."/>
            <person name="Spormann A.M."/>
            <person name="Op den Camp H."/>
            <person name="Overmann J."/>
            <person name="Amann R."/>
            <person name="Jetten M.S.M."/>
            <person name="Mascher T."/>
            <person name="Medema M.H."/>
            <person name="Devos D.P."/>
            <person name="Kaster A.-K."/>
            <person name="Ovreas L."/>
            <person name="Rohde M."/>
            <person name="Galperin M.Y."/>
            <person name="Jogler C."/>
        </authorList>
    </citation>
    <scope>NUCLEOTIDE SEQUENCE [LARGE SCALE GENOMIC DNA]</scope>
    <source>
        <strain evidence="6 7">Pan216</strain>
    </source>
</reference>
<dbReference type="GO" id="GO:0006352">
    <property type="term" value="P:DNA-templated transcription initiation"/>
    <property type="evidence" value="ECO:0007669"/>
    <property type="project" value="InterPro"/>
</dbReference>
<organism evidence="6 7">
    <name type="scientific">Kolteria novifilia</name>
    <dbReference type="NCBI Taxonomy" id="2527975"/>
    <lineage>
        <taxon>Bacteria</taxon>
        <taxon>Pseudomonadati</taxon>
        <taxon>Planctomycetota</taxon>
        <taxon>Planctomycetia</taxon>
        <taxon>Kolteriales</taxon>
        <taxon>Kolteriaceae</taxon>
        <taxon>Kolteria</taxon>
    </lineage>
</organism>
<keyword evidence="4" id="KW-0804">Transcription</keyword>
<gene>
    <name evidence="6" type="ORF">Pan216_33340</name>
</gene>